<dbReference type="GO" id="GO:0006281">
    <property type="term" value="P:DNA repair"/>
    <property type="evidence" value="ECO:0007669"/>
    <property type="project" value="UniProtKB-KW"/>
</dbReference>
<gene>
    <name evidence="9" type="ORF">Esi_0100_0040</name>
</gene>
<evidence type="ECO:0000313" key="10">
    <source>
        <dbReference type="Proteomes" id="UP000002630"/>
    </source>
</evidence>
<dbReference type="InterPro" id="IPR004604">
    <property type="entry name" value="DNA_recomb/repair_RecN"/>
</dbReference>
<keyword evidence="4" id="KW-0227">DNA damage</keyword>
<evidence type="ECO:0000256" key="2">
    <source>
        <dbReference type="ARBA" id="ARBA00021315"/>
    </source>
</evidence>
<dbReference type="InParanoid" id="D8LCA1"/>
<evidence type="ECO:0000256" key="3">
    <source>
        <dbReference type="ARBA" id="ARBA00022741"/>
    </source>
</evidence>
<dbReference type="PANTHER" id="PTHR11059:SF0">
    <property type="entry name" value="DNA REPAIR PROTEIN RECN"/>
    <property type="match status" value="1"/>
</dbReference>
<dbReference type="AlphaFoldDB" id="D8LCA1"/>
<comment type="similarity">
    <text evidence="1">Belongs to the RecN family.</text>
</comment>
<keyword evidence="6" id="KW-0234">DNA repair</keyword>
<evidence type="ECO:0000256" key="4">
    <source>
        <dbReference type="ARBA" id="ARBA00022763"/>
    </source>
</evidence>
<name>D8LCA1_ECTSI</name>
<feature type="region of interest" description="Disordered" evidence="8">
    <location>
        <begin position="1"/>
        <end position="26"/>
    </location>
</feature>
<sequence>MRSAEVEHQSSLNRTPTPARREYGNGLAAGGVGSMRADTIGGLALPLDLGRASRITRVEVDNLAMVDNVSIKLGRGLVAVTGETGTGKSLISSAFSLAAGARVRGADLVGSRGSTAAVQLQLELAEGHRASTAEVLERFGVPLVDGGRRLKVNRTVGGKGSSASVNGCSVKLGALRELMSPLIYTVDANAFELFSRADGRLRALDRMFTPAEVALADKARSVVAQLKQAEARRARLEQRCRFEGGHGGGSADDASLLHHWVEELDEFREGEMAFMDRMRSVVESFVDDWGEDMLGPLSEPFLSGTLLSDEDAEEGSRGGVEGLSDLWPRLSRVREGMEDLEASRTKVELARQLAVEQSNPESIAHAIGKIRGLLIDAEDENVGLSQDLLEGTHEDLNSLEDLVKSAGEKLERSVESLPMLPITLDEVEERTVKWRDLARKHGVPPERLGSMQAQLRVELDELVVAAEALPLAREKEERWRAAAEEATGELSAVRRRAALEVEQLVNPMMADVGLEGATFKVFVEESKTLGPSGADRVQFLMEANEGQTRGTVDAVASSGEKSRLLLLLETRLPPPQARSTAEVGDRRGGVVGEEGGTAEDVDADGEAAGTAAGGSSGVVRVPPCAVLYDEIDAHVGGRTAVAVGRLLANQGRDSQVVVVTHTASVAALADQHLVVDKALTDATAVMASAGNDGISSISSSSGSGGGGACDTVDAAPPSSPPPPPTRPSSPPAADGADEPLSSSARRSRRQGKGRVGVSVSIREVNGREREEELARMAAGDMGGGAAAELAREMLRYSRRQGS</sequence>
<evidence type="ECO:0000256" key="6">
    <source>
        <dbReference type="ARBA" id="ARBA00023204"/>
    </source>
</evidence>
<keyword evidence="10" id="KW-1185">Reference proteome</keyword>
<evidence type="ECO:0000256" key="8">
    <source>
        <dbReference type="SAM" id="MobiDB-lite"/>
    </source>
</evidence>
<dbReference type="Gene3D" id="3.40.50.300">
    <property type="entry name" value="P-loop containing nucleotide triphosphate hydrolases"/>
    <property type="match status" value="3"/>
</dbReference>
<feature type="compositionally biased region" description="Pro residues" evidence="8">
    <location>
        <begin position="717"/>
        <end position="730"/>
    </location>
</feature>
<proteinExistence type="inferred from homology"/>
<reference evidence="9 10" key="1">
    <citation type="journal article" date="2010" name="Nature">
        <title>The Ectocarpus genome and the independent evolution of multicellularity in brown algae.</title>
        <authorList>
            <person name="Cock J.M."/>
            <person name="Sterck L."/>
            <person name="Rouze P."/>
            <person name="Scornet D."/>
            <person name="Allen A.E."/>
            <person name="Amoutzias G."/>
            <person name="Anthouard V."/>
            <person name="Artiguenave F."/>
            <person name="Aury J.M."/>
            <person name="Badger J.H."/>
            <person name="Beszteri B."/>
            <person name="Billiau K."/>
            <person name="Bonnet E."/>
            <person name="Bothwell J.H."/>
            <person name="Bowler C."/>
            <person name="Boyen C."/>
            <person name="Brownlee C."/>
            <person name="Carrano C.J."/>
            <person name="Charrier B."/>
            <person name="Cho G.Y."/>
            <person name="Coelho S.M."/>
            <person name="Collen J."/>
            <person name="Corre E."/>
            <person name="Da Silva C."/>
            <person name="Delage L."/>
            <person name="Delaroque N."/>
            <person name="Dittami S.M."/>
            <person name="Doulbeau S."/>
            <person name="Elias M."/>
            <person name="Farnham G."/>
            <person name="Gachon C.M."/>
            <person name="Gschloessl B."/>
            <person name="Heesch S."/>
            <person name="Jabbari K."/>
            <person name="Jubin C."/>
            <person name="Kawai H."/>
            <person name="Kimura K."/>
            <person name="Kloareg B."/>
            <person name="Kupper F.C."/>
            <person name="Lang D."/>
            <person name="Le Bail A."/>
            <person name="Leblanc C."/>
            <person name="Lerouge P."/>
            <person name="Lohr M."/>
            <person name="Lopez P.J."/>
            <person name="Martens C."/>
            <person name="Maumus F."/>
            <person name="Michel G."/>
            <person name="Miranda-Saavedra D."/>
            <person name="Morales J."/>
            <person name="Moreau H."/>
            <person name="Motomura T."/>
            <person name="Nagasato C."/>
            <person name="Napoli C.A."/>
            <person name="Nelson D.R."/>
            <person name="Nyvall-Collen P."/>
            <person name="Peters A.F."/>
            <person name="Pommier C."/>
            <person name="Potin P."/>
            <person name="Poulain J."/>
            <person name="Quesneville H."/>
            <person name="Read B."/>
            <person name="Rensing S.A."/>
            <person name="Ritter A."/>
            <person name="Rousvoal S."/>
            <person name="Samanta M."/>
            <person name="Samson G."/>
            <person name="Schroeder D.C."/>
            <person name="Segurens B."/>
            <person name="Strittmatter M."/>
            <person name="Tonon T."/>
            <person name="Tregear J.W."/>
            <person name="Valentin K."/>
            <person name="von Dassow P."/>
            <person name="Yamagishi T."/>
            <person name="Van de Peer Y."/>
            <person name="Wincker P."/>
        </authorList>
    </citation>
    <scope>NUCLEOTIDE SEQUENCE [LARGE SCALE GENOMIC DNA]</scope>
    <source>
        <strain evidence="10">Ec32 / CCAP1310/4</strain>
    </source>
</reference>
<protein>
    <recommendedName>
        <fullName evidence="2">DNA repair protein RecN</fullName>
    </recommendedName>
    <alternativeName>
        <fullName evidence="7">Recombination protein N</fullName>
    </alternativeName>
</protein>
<evidence type="ECO:0000256" key="5">
    <source>
        <dbReference type="ARBA" id="ARBA00022840"/>
    </source>
</evidence>
<dbReference type="Proteomes" id="UP000002630">
    <property type="component" value="Unassembled WGS sequence"/>
</dbReference>
<dbReference type="OrthoDB" id="1938215at2759"/>
<feature type="region of interest" description="Disordered" evidence="8">
    <location>
        <begin position="575"/>
        <end position="614"/>
    </location>
</feature>
<dbReference type="InterPro" id="IPR027417">
    <property type="entry name" value="P-loop_NTPase"/>
</dbReference>
<feature type="region of interest" description="Disordered" evidence="8">
    <location>
        <begin position="691"/>
        <end position="769"/>
    </location>
</feature>
<dbReference type="PANTHER" id="PTHR11059">
    <property type="entry name" value="DNA REPAIR PROTEIN RECN"/>
    <property type="match status" value="1"/>
</dbReference>
<dbReference type="SUPFAM" id="SSF52540">
    <property type="entry name" value="P-loop containing nucleoside triphosphate hydrolases"/>
    <property type="match status" value="2"/>
</dbReference>
<dbReference type="eggNOG" id="ENOG502RZ0Y">
    <property type="taxonomic scope" value="Eukaryota"/>
</dbReference>
<feature type="compositionally biased region" description="Acidic residues" evidence="8">
    <location>
        <begin position="596"/>
        <end position="605"/>
    </location>
</feature>
<evidence type="ECO:0000313" key="9">
    <source>
        <dbReference type="EMBL" id="CBN78137.1"/>
    </source>
</evidence>
<dbReference type="STRING" id="2880.D8LCA1"/>
<keyword evidence="5" id="KW-0067">ATP-binding</keyword>
<dbReference type="EMBL" id="FN649760">
    <property type="protein sequence ID" value="CBN78137.1"/>
    <property type="molecule type" value="Genomic_DNA"/>
</dbReference>
<organism evidence="9 10">
    <name type="scientific">Ectocarpus siliculosus</name>
    <name type="common">Brown alga</name>
    <name type="synonym">Conferva siliculosa</name>
    <dbReference type="NCBI Taxonomy" id="2880"/>
    <lineage>
        <taxon>Eukaryota</taxon>
        <taxon>Sar</taxon>
        <taxon>Stramenopiles</taxon>
        <taxon>Ochrophyta</taxon>
        <taxon>PX clade</taxon>
        <taxon>Phaeophyceae</taxon>
        <taxon>Ectocarpales</taxon>
        <taxon>Ectocarpaceae</taxon>
        <taxon>Ectocarpus</taxon>
    </lineage>
</organism>
<dbReference type="GO" id="GO:0006310">
    <property type="term" value="P:DNA recombination"/>
    <property type="evidence" value="ECO:0007669"/>
    <property type="project" value="InterPro"/>
</dbReference>
<keyword evidence="3" id="KW-0547">Nucleotide-binding</keyword>
<evidence type="ECO:0000256" key="1">
    <source>
        <dbReference type="ARBA" id="ARBA00009441"/>
    </source>
</evidence>
<dbReference type="GO" id="GO:0005524">
    <property type="term" value="F:ATP binding"/>
    <property type="evidence" value="ECO:0007669"/>
    <property type="project" value="UniProtKB-KW"/>
</dbReference>
<accession>D8LCA1</accession>
<evidence type="ECO:0000256" key="7">
    <source>
        <dbReference type="ARBA" id="ARBA00033408"/>
    </source>
</evidence>